<dbReference type="InterPro" id="IPR000223">
    <property type="entry name" value="Pept_S26A_signal_pept_1"/>
</dbReference>
<feature type="region of interest" description="Disordered" evidence="9">
    <location>
        <begin position="96"/>
        <end position="118"/>
    </location>
</feature>
<evidence type="ECO:0000313" key="12">
    <source>
        <dbReference type="Proteomes" id="UP001281731"/>
    </source>
</evidence>
<protein>
    <recommendedName>
        <fullName evidence="4 8">Signal peptidase I</fullName>
        <ecNumber evidence="4 8">3.4.21.89</ecNumber>
    </recommendedName>
</protein>
<dbReference type="GO" id="GO:0005886">
    <property type="term" value="C:plasma membrane"/>
    <property type="evidence" value="ECO:0007669"/>
    <property type="project" value="UniProtKB-SubCell"/>
</dbReference>
<reference evidence="11" key="1">
    <citation type="submission" date="2023-10" db="EMBL/GenBank/DDBJ databases">
        <title>Whole Genome based description of the genera Actinobaculum and Actinotignum reveals a complex phylogenetic relationship within the species included in the genus Actinotignum.</title>
        <authorList>
            <person name="Jensen C.S."/>
            <person name="Dargis R."/>
            <person name="Kemp M."/>
            <person name="Christensen J.J."/>
        </authorList>
    </citation>
    <scope>NUCLEOTIDE SEQUENCE</scope>
    <source>
        <strain evidence="11">SLA_B511</strain>
    </source>
</reference>
<feature type="domain" description="Peptidase S26" evidence="10">
    <location>
        <begin position="128"/>
        <end position="319"/>
    </location>
</feature>
<dbReference type="PROSITE" id="PS00761">
    <property type="entry name" value="SPASE_I_3"/>
    <property type="match status" value="1"/>
</dbReference>
<dbReference type="EMBL" id="JAWNGC010000004">
    <property type="protein sequence ID" value="MDY5155004.1"/>
    <property type="molecule type" value="Genomic_DNA"/>
</dbReference>
<comment type="subcellular location">
    <subcellularLocation>
        <location evidence="2">Cell membrane</location>
        <topology evidence="2">Single-pass type II membrane protein</topology>
    </subcellularLocation>
    <subcellularLocation>
        <location evidence="8">Membrane</location>
        <topology evidence="8">Single-pass type II membrane protein</topology>
    </subcellularLocation>
</comment>
<evidence type="ECO:0000256" key="5">
    <source>
        <dbReference type="ARBA" id="ARBA00022670"/>
    </source>
</evidence>
<keyword evidence="8" id="KW-1133">Transmembrane helix</keyword>
<dbReference type="SUPFAM" id="SSF51306">
    <property type="entry name" value="LexA/Signal peptidase"/>
    <property type="match status" value="1"/>
</dbReference>
<sequence length="401" mass="43551">MAQNSDVPTRENPEEVSGNKVSDTNKTSQGASLEETHHANEIDNTPDVARSAVTSESAVSAPSPEEILPPSFLPVNPPSRLEAFNNNVHVATQHDYNSDSQDAHGEENEEETDDETKTKKRSLWRNILDFFVTICVVLALLSLLKTFVIQAFSVPSGSMESTLVPGDKFFVNRMATSEGKLRRGDIIVFVDPGGWLNFQEPDYGVVAETGIRFLRAIGLVPGDSGHYLVKRIIGKGGDTVTCCDAGGKLTVNGTPITETYLDPGVAPSLEKFSVKIPEGHLWMMGDNRSNSKDSRWHHVYGQGGFVPVDNVVGRAWLIFSPWSNKGFIKDESSVFANVPKPANKTSVRKPSIDSGTTKNVASSTQKNMNIANAEGLAEALAPITRFALDEYSTVAQLTKVS</sequence>
<evidence type="ECO:0000256" key="3">
    <source>
        <dbReference type="ARBA" id="ARBA00009370"/>
    </source>
</evidence>
<evidence type="ECO:0000256" key="7">
    <source>
        <dbReference type="PIRSR" id="PIRSR600223-1"/>
    </source>
</evidence>
<evidence type="ECO:0000259" key="10">
    <source>
        <dbReference type="Pfam" id="PF10502"/>
    </source>
</evidence>
<dbReference type="GO" id="GO:0009003">
    <property type="term" value="F:signal peptidase activity"/>
    <property type="evidence" value="ECO:0007669"/>
    <property type="project" value="UniProtKB-EC"/>
</dbReference>
<feature type="compositionally biased region" description="Low complexity" evidence="9">
    <location>
        <begin position="48"/>
        <end position="66"/>
    </location>
</feature>
<dbReference type="AlphaFoldDB" id="A0AAW9HTN7"/>
<evidence type="ECO:0000256" key="6">
    <source>
        <dbReference type="ARBA" id="ARBA00022801"/>
    </source>
</evidence>
<keyword evidence="6 8" id="KW-0378">Hydrolase</keyword>
<feature type="region of interest" description="Disordered" evidence="9">
    <location>
        <begin position="1"/>
        <end position="74"/>
    </location>
</feature>
<gene>
    <name evidence="11" type="primary">lepB</name>
    <name evidence="11" type="ORF">R6G80_04600</name>
</gene>
<dbReference type="GO" id="GO:0006465">
    <property type="term" value="P:signal peptide processing"/>
    <property type="evidence" value="ECO:0007669"/>
    <property type="project" value="InterPro"/>
</dbReference>
<feature type="compositionally biased region" description="Polar residues" evidence="9">
    <location>
        <begin position="19"/>
        <end position="31"/>
    </location>
</feature>
<accession>A0AAW9HTN7</accession>
<feature type="active site" evidence="7">
    <location>
        <position position="158"/>
    </location>
</feature>
<feature type="active site" evidence="7">
    <location>
        <position position="230"/>
    </location>
</feature>
<dbReference type="PROSITE" id="PS00501">
    <property type="entry name" value="SPASE_I_1"/>
    <property type="match status" value="1"/>
</dbReference>
<dbReference type="Gene3D" id="2.10.109.10">
    <property type="entry name" value="Umud Fragment, subunit A"/>
    <property type="match status" value="1"/>
</dbReference>
<evidence type="ECO:0000256" key="4">
    <source>
        <dbReference type="ARBA" id="ARBA00013208"/>
    </source>
</evidence>
<dbReference type="InterPro" id="IPR019533">
    <property type="entry name" value="Peptidase_S26"/>
</dbReference>
<evidence type="ECO:0000313" key="11">
    <source>
        <dbReference type="EMBL" id="MDY5155004.1"/>
    </source>
</evidence>
<dbReference type="NCBIfam" id="TIGR02227">
    <property type="entry name" value="sigpep_I_bact"/>
    <property type="match status" value="1"/>
</dbReference>
<dbReference type="InterPro" id="IPR019756">
    <property type="entry name" value="Pept_S26A_signal_pept_1_Ser-AS"/>
</dbReference>
<organism evidence="11 12">
    <name type="scientific">Actinotignum urinale</name>
    <dbReference type="NCBI Taxonomy" id="190146"/>
    <lineage>
        <taxon>Bacteria</taxon>
        <taxon>Bacillati</taxon>
        <taxon>Actinomycetota</taxon>
        <taxon>Actinomycetes</taxon>
        <taxon>Actinomycetales</taxon>
        <taxon>Actinomycetaceae</taxon>
        <taxon>Actinotignum</taxon>
    </lineage>
</organism>
<comment type="similarity">
    <text evidence="3 8">Belongs to the peptidase S26 family.</text>
</comment>
<dbReference type="Proteomes" id="UP001281731">
    <property type="component" value="Unassembled WGS sequence"/>
</dbReference>
<dbReference type="GO" id="GO:0004252">
    <property type="term" value="F:serine-type endopeptidase activity"/>
    <property type="evidence" value="ECO:0007669"/>
    <property type="project" value="InterPro"/>
</dbReference>
<dbReference type="EC" id="3.4.21.89" evidence="4 8"/>
<keyword evidence="8" id="KW-0812">Transmembrane</keyword>
<feature type="transmembrane region" description="Helical" evidence="8">
    <location>
        <begin position="127"/>
        <end position="152"/>
    </location>
</feature>
<name>A0AAW9HTN7_9ACTO</name>
<dbReference type="PANTHER" id="PTHR43390:SF1">
    <property type="entry name" value="CHLOROPLAST PROCESSING PEPTIDASE"/>
    <property type="match status" value="1"/>
</dbReference>
<dbReference type="Pfam" id="PF10502">
    <property type="entry name" value="Peptidase_S26"/>
    <property type="match status" value="1"/>
</dbReference>
<dbReference type="PRINTS" id="PR00727">
    <property type="entry name" value="LEADERPTASE"/>
</dbReference>
<evidence type="ECO:0000256" key="9">
    <source>
        <dbReference type="SAM" id="MobiDB-lite"/>
    </source>
</evidence>
<evidence type="ECO:0000256" key="1">
    <source>
        <dbReference type="ARBA" id="ARBA00000677"/>
    </source>
</evidence>
<comment type="catalytic activity">
    <reaction evidence="1 8">
        <text>Cleavage of hydrophobic, N-terminal signal or leader sequences from secreted and periplasmic proteins.</text>
        <dbReference type="EC" id="3.4.21.89"/>
    </reaction>
</comment>
<dbReference type="InterPro" id="IPR036286">
    <property type="entry name" value="LexA/Signal_pep-like_sf"/>
</dbReference>
<proteinExistence type="inferred from homology"/>
<evidence type="ECO:0000256" key="8">
    <source>
        <dbReference type="RuleBase" id="RU362042"/>
    </source>
</evidence>
<evidence type="ECO:0000256" key="2">
    <source>
        <dbReference type="ARBA" id="ARBA00004401"/>
    </source>
</evidence>
<dbReference type="PANTHER" id="PTHR43390">
    <property type="entry name" value="SIGNAL PEPTIDASE I"/>
    <property type="match status" value="1"/>
</dbReference>
<dbReference type="InterPro" id="IPR019758">
    <property type="entry name" value="Pept_S26A_signal_pept_1_CS"/>
</dbReference>
<comment type="caution">
    <text evidence="11">The sequence shown here is derived from an EMBL/GenBank/DDBJ whole genome shotgun (WGS) entry which is preliminary data.</text>
</comment>
<dbReference type="CDD" id="cd06530">
    <property type="entry name" value="S26_SPase_I"/>
    <property type="match status" value="1"/>
</dbReference>
<keyword evidence="5 8" id="KW-0645">Protease</keyword>
<dbReference type="RefSeq" id="WP_320756500.1">
    <property type="nucleotide sequence ID" value="NZ_JAWNGC010000004.1"/>
</dbReference>
<keyword evidence="8" id="KW-0472">Membrane</keyword>